<proteinExistence type="predicted"/>
<reference evidence="1" key="1">
    <citation type="journal article" date="2015" name="Nature">
        <title>Complex archaea that bridge the gap between prokaryotes and eukaryotes.</title>
        <authorList>
            <person name="Spang A."/>
            <person name="Saw J.H."/>
            <person name="Jorgensen S.L."/>
            <person name="Zaremba-Niedzwiedzka K."/>
            <person name="Martijn J."/>
            <person name="Lind A.E."/>
            <person name="van Eijk R."/>
            <person name="Schleper C."/>
            <person name="Guy L."/>
            <person name="Ettema T.J."/>
        </authorList>
    </citation>
    <scope>NUCLEOTIDE SEQUENCE</scope>
</reference>
<dbReference type="Gene3D" id="1.10.10.1400">
    <property type="entry name" value="Terminase, small subunit, N-terminal DNA-binding domain, HTH motif"/>
    <property type="match status" value="1"/>
</dbReference>
<evidence type="ECO:0000313" key="1">
    <source>
        <dbReference type="EMBL" id="KKN24864.1"/>
    </source>
</evidence>
<protein>
    <recommendedName>
        <fullName evidence="2">Terminase small subunit</fullName>
    </recommendedName>
</protein>
<sequence length="197" mass="22198">MRELTPKQERFTRNLFEGMSQREAYVQAGYSEKSAISTIDENACRLAGDSKVVARLNNLNQQAIGDSVSTVVERKQRLTEIHRARLTDFVECGADGAWINIGLDSVHSAALQEITSKTEYDENGDKPTVITKIKLHDPVKSISELNKMDRIYTDGDSSPTQDNRQYNIVVLSDNTKDVIERLLNGERRQLPTRPDSD</sequence>
<gene>
    <name evidence="1" type="ORF">LCGC14_0890660</name>
</gene>
<name>A0A0F9P480_9ZZZZ</name>
<accession>A0A0F9P480</accession>
<comment type="caution">
    <text evidence="1">The sequence shown here is derived from an EMBL/GenBank/DDBJ whole genome shotgun (WGS) entry which is preliminary data.</text>
</comment>
<evidence type="ECO:0008006" key="2">
    <source>
        <dbReference type="Google" id="ProtNLM"/>
    </source>
</evidence>
<dbReference type="EMBL" id="LAZR01002850">
    <property type="protein sequence ID" value="KKN24864.1"/>
    <property type="molecule type" value="Genomic_DNA"/>
</dbReference>
<organism evidence="1">
    <name type="scientific">marine sediment metagenome</name>
    <dbReference type="NCBI Taxonomy" id="412755"/>
    <lineage>
        <taxon>unclassified sequences</taxon>
        <taxon>metagenomes</taxon>
        <taxon>ecological metagenomes</taxon>
    </lineage>
</organism>
<dbReference type="Pfam" id="PF03592">
    <property type="entry name" value="Terminase_2"/>
    <property type="match status" value="1"/>
</dbReference>
<dbReference type="AlphaFoldDB" id="A0A0F9P480"/>
<dbReference type="InterPro" id="IPR005335">
    <property type="entry name" value="Terminase_ssu"/>
</dbReference>
<dbReference type="InterPro" id="IPR038713">
    <property type="entry name" value="Terminase_Gp1_N_sf"/>
</dbReference>
<dbReference type="GO" id="GO:0051276">
    <property type="term" value="P:chromosome organization"/>
    <property type="evidence" value="ECO:0007669"/>
    <property type="project" value="InterPro"/>
</dbReference>